<protein>
    <submittedName>
        <fullName evidence="2">Uncharacterized protein</fullName>
    </submittedName>
</protein>
<name>A0A8R1ESH7_CAEJA</name>
<reference evidence="3" key="1">
    <citation type="submission" date="2010-08" db="EMBL/GenBank/DDBJ databases">
        <authorList>
            <consortium name="Caenorhabditis japonica Sequencing Consortium"/>
            <person name="Wilson R.K."/>
        </authorList>
    </citation>
    <scope>NUCLEOTIDE SEQUENCE [LARGE SCALE GENOMIC DNA]</scope>
    <source>
        <strain evidence="3">DF5081</strain>
    </source>
</reference>
<proteinExistence type="predicted"/>
<feature type="compositionally biased region" description="Polar residues" evidence="1">
    <location>
        <begin position="1"/>
        <end position="10"/>
    </location>
</feature>
<evidence type="ECO:0000313" key="2">
    <source>
        <dbReference type="EnsemblMetazoa" id="CJA41186.1"/>
    </source>
</evidence>
<feature type="compositionally biased region" description="Polar residues" evidence="1">
    <location>
        <begin position="23"/>
        <end position="35"/>
    </location>
</feature>
<evidence type="ECO:0000256" key="1">
    <source>
        <dbReference type="SAM" id="MobiDB-lite"/>
    </source>
</evidence>
<reference evidence="2" key="2">
    <citation type="submission" date="2022-06" db="UniProtKB">
        <authorList>
            <consortium name="EnsemblMetazoa"/>
        </authorList>
    </citation>
    <scope>IDENTIFICATION</scope>
    <source>
        <strain evidence="2">DF5081</strain>
    </source>
</reference>
<accession>A0A8R1ESH7</accession>
<dbReference type="AlphaFoldDB" id="A0A8R1ESH7"/>
<keyword evidence="3" id="KW-1185">Reference proteome</keyword>
<evidence type="ECO:0000313" key="3">
    <source>
        <dbReference type="Proteomes" id="UP000005237"/>
    </source>
</evidence>
<feature type="region of interest" description="Disordered" evidence="1">
    <location>
        <begin position="1"/>
        <end position="80"/>
    </location>
</feature>
<feature type="compositionally biased region" description="Polar residues" evidence="1">
    <location>
        <begin position="43"/>
        <end position="71"/>
    </location>
</feature>
<dbReference type="EnsemblMetazoa" id="CJA41186.1">
    <property type="protein sequence ID" value="CJA41186.1"/>
    <property type="gene ID" value="WBGene00217034"/>
</dbReference>
<organism evidence="2 3">
    <name type="scientific">Caenorhabditis japonica</name>
    <dbReference type="NCBI Taxonomy" id="281687"/>
    <lineage>
        <taxon>Eukaryota</taxon>
        <taxon>Metazoa</taxon>
        <taxon>Ecdysozoa</taxon>
        <taxon>Nematoda</taxon>
        <taxon>Chromadorea</taxon>
        <taxon>Rhabditida</taxon>
        <taxon>Rhabditina</taxon>
        <taxon>Rhabditomorpha</taxon>
        <taxon>Rhabditoidea</taxon>
        <taxon>Rhabditidae</taxon>
        <taxon>Peloderinae</taxon>
        <taxon>Caenorhabditis</taxon>
    </lineage>
</organism>
<dbReference type="Proteomes" id="UP000005237">
    <property type="component" value="Unassembled WGS sequence"/>
</dbReference>
<sequence length="80" mass="8351">MSKPSKSVSAPHSHRGNSDIVVVQQNSEKSSSSRGSICPPTARSPTLLTASVLTDPRQISTARSNSVNTARGATASEFEP</sequence>